<evidence type="ECO:0000256" key="10">
    <source>
        <dbReference type="SAM" id="Phobius"/>
    </source>
</evidence>
<evidence type="ECO:0000313" key="12">
    <source>
        <dbReference type="EMBL" id="MBO8189317.1"/>
    </source>
</evidence>
<keyword evidence="13" id="KW-1185">Reference proteome</keyword>
<evidence type="ECO:0000256" key="7">
    <source>
        <dbReference type="ARBA" id="ARBA00022840"/>
    </source>
</evidence>
<reference evidence="12 13" key="1">
    <citation type="submission" date="2021-02" db="EMBL/GenBank/DDBJ databases">
        <title>Streptomyces spirodelae sp. nov., isolated from duckweed.</title>
        <authorList>
            <person name="Saimee Y."/>
            <person name="Duangmal K."/>
        </authorList>
    </citation>
    <scope>NUCLEOTIDE SEQUENCE [LARGE SCALE GENOMIC DNA]</scope>
    <source>
        <strain evidence="12 13">DW4-2</strain>
    </source>
</reference>
<dbReference type="PANTHER" id="PTHR24421:SF10">
    <property type="entry name" value="NITRATE_NITRITE SENSOR PROTEIN NARQ"/>
    <property type="match status" value="1"/>
</dbReference>
<feature type="transmembrane region" description="Helical" evidence="10">
    <location>
        <begin position="100"/>
        <end position="120"/>
    </location>
</feature>
<organism evidence="12 13">
    <name type="scientific">Streptomyces spirodelae</name>
    <dbReference type="NCBI Taxonomy" id="2812904"/>
    <lineage>
        <taxon>Bacteria</taxon>
        <taxon>Bacillati</taxon>
        <taxon>Actinomycetota</taxon>
        <taxon>Actinomycetes</taxon>
        <taxon>Kitasatosporales</taxon>
        <taxon>Streptomycetaceae</taxon>
        <taxon>Streptomyces</taxon>
    </lineage>
</organism>
<comment type="catalytic activity">
    <reaction evidence="1">
        <text>ATP + protein L-histidine = ADP + protein N-phospho-L-histidine.</text>
        <dbReference type="EC" id="2.7.13.3"/>
    </reaction>
</comment>
<evidence type="ECO:0000256" key="1">
    <source>
        <dbReference type="ARBA" id="ARBA00000085"/>
    </source>
</evidence>
<feature type="transmembrane region" description="Helical" evidence="10">
    <location>
        <begin position="163"/>
        <end position="182"/>
    </location>
</feature>
<dbReference type="InterPro" id="IPR036890">
    <property type="entry name" value="HATPase_C_sf"/>
</dbReference>
<evidence type="ECO:0000256" key="4">
    <source>
        <dbReference type="ARBA" id="ARBA00022679"/>
    </source>
</evidence>
<dbReference type="InterPro" id="IPR011712">
    <property type="entry name" value="Sig_transdc_His_kin_sub3_dim/P"/>
</dbReference>
<keyword evidence="3" id="KW-0597">Phosphoprotein</keyword>
<feature type="transmembrane region" description="Helical" evidence="10">
    <location>
        <begin position="57"/>
        <end position="80"/>
    </location>
</feature>
<dbReference type="EC" id="2.7.13.3" evidence="2"/>
<dbReference type="InterPro" id="IPR003594">
    <property type="entry name" value="HATPase_dom"/>
</dbReference>
<evidence type="ECO:0000256" key="8">
    <source>
        <dbReference type="ARBA" id="ARBA00023012"/>
    </source>
</evidence>
<feature type="region of interest" description="Disordered" evidence="9">
    <location>
        <begin position="383"/>
        <end position="403"/>
    </location>
</feature>
<feature type="domain" description="Histidine kinase/HSP90-like ATPase" evidence="11">
    <location>
        <begin position="336"/>
        <end position="435"/>
    </location>
</feature>
<dbReference type="Gene3D" id="1.20.5.1930">
    <property type="match status" value="1"/>
</dbReference>
<dbReference type="RefSeq" id="WP_209268083.1">
    <property type="nucleotide sequence ID" value="NZ_JAFFZN010000033.1"/>
</dbReference>
<keyword evidence="6" id="KW-0418">Kinase</keyword>
<keyword evidence="5" id="KW-0547">Nucleotide-binding</keyword>
<dbReference type="InterPro" id="IPR050482">
    <property type="entry name" value="Sensor_HK_TwoCompSys"/>
</dbReference>
<name>A0ABS3X1R7_9ACTN</name>
<evidence type="ECO:0000256" key="9">
    <source>
        <dbReference type="SAM" id="MobiDB-lite"/>
    </source>
</evidence>
<keyword evidence="10" id="KW-1133">Transmembrane helix</keyword>
<evidence type="ECO:0000259" key="11">
    <source>
        <dbReference type="SMART" id="SM00387"/>
    </source>
</evidence>
<evidence type="ECO:0000256" key="3">
    <source>
        <dbReference type="ARBA" id="ARBA00022553"/>
    </source>
</evidence>
<dbReference type="SMART" id="SM00387">
    <property type="entry name" value="HATPase_c"/>
    <property type="match status" value="1"/>
</dbReference>
<keyword evidence="4" id="KW-0808">Transferase</keyword>
<keyword evidence="10" id="KW-0472">Membrane</keyword>
<dbReference type="EMBL" id="JAFFZN010000033">
    <property type="protein sequence ID" value="MBO8189317.1"/>
    <property type="molecule type" value="Genomic_DNA"/>
</dbReference>
<dbReference type="CDD" id="cd16917">
    <property type="entry name" value="HATPase_UhpB-NarQ-NarX-like"/>
    <property type="match status" value="1"/>
</dbReference>
<keyword evidence="8" id="KW-0902">Two-component regulatory system</keyword>
<sequence length="452" mass="47412">MTVTATLDRLGVPATRGARRAVAYALAGVLPALLGVPALALLALGAALCVTRVGMPVLSLVLTGVRWLSAVHRVLLRGLLDEDVPAPPRPRPLRAAHDAVAWRCAAYVVVGAPLGVLLFAVQLPVRLYGLALLSYPVWFRAVGQNGHRGLELTGTFPLDSWPRALAVAGAGLVLLVAAGWAGRRLTALVRLLARTLLTPQRREELAERVHDLEETRALAVRDSAATLRRIERDLHDGAQARLIALGMALTRAKDALRAPEPSPADAAKARELVEQSLGTVRTALGELRDLVRGIHPPVLDKGLVPALASLRSDIESPSLRVELRTELLSGPRPPEEVETLAYFCAAELLTNAARHAHADRVVVSARAEGGARDRVLVLAVEDDGRGGAAPPPPAPGGSSGLRGLSERVRTVDGTLALDSPPGGPTTVTVRLPFAAAQPAGAQSAGAHGKTTT</sequence>
<dbReference type="Gene3D" id="3.30.565.10">
    <property type="entry name" value="Histidine kinase-like ATPase, C-terminal domain"/>
    <property type="match status" value="1"/>
</dbReference>
<evidence type="ECO:0000256" key="6">
    <source>
        <dbReference type="ARBA" id="ARBA00022777"/>
    </source>
</evidence>
<dbReference type="Pfam" id="PF13796">
    <property type="entry name" value="Sensor"/>
    <property type="match status" value="1"/>
</dbReference>
<evidence type="ECO:0000313" key="13">
    <source>
        <dbReference type="Proteomes" id="UP001518976"/>
    </source>
</evidence>
<dbReference type="PANTHER" id="PTHR24421">
    <property type="entry name" value="NITRATE/NITRITE SENSOR PROTEIN NARX-RELATED"/>
    <property type="match status" value="1"/>
</dbReference>
<dbReference type="SUPFAM" id="SSF55874">
    <property type="entry name" value="ATPase domain of HSP90 chaperone/DNA topoisomerase II/histidine kinase"/>
    <property type="match status" value="1"/>
</dbReference>
<proteinExistence type="predicted"/>
<feature type="transmembrane region" description="Helical" evidence="10">
    <location>
        <begin position="22"/>
        <end position="50"/>
    </location>
</feature>
<dbReference type="InterPro" id="IPR025828">
    <property type="entry name" value="Put_sensor_dom"/>
</dbReference>
<evidence type="ECO:0000256" key="5">
    <source>
        <dbReference type="ARBA" id="ARBA00022741"/>
    </source>
</evidence>
<evidence type="ECO:0000256" key="2">
    <source>
        <dbReference type="ARBA" id="ARBA00012438"/>
    </source>
</evidence>
<protein>
    <recommendedName>
        <fullName evidence="2">histidine kinase</fullName>
        <ecNumber evidence="2">2.7.13.3</ecNumber>
    </recommendedName>
</protein>
<gene>
    <name evidence="12" type="ORF">JW592_28285</name>
</gene>
<keyword evidence="10" id="KW-0812">Transmembrane</keyword>
<comment type="caution">
    <text evidence="12">The sequence shown here is derived from an EMBL/GenBank/DDBJ whole genome shotgun (WGS) entry which is preliminary data.</text>
</comment>
<dbReference type="Proteomes" id="UP001518976">
    <property type="component" value="Unassembled WGS sequence"/>
</dbReference>
<accession>A0ABS3X1R7</accession>
<dbReference type="Pfam" id="PF07730">
    <property type="entry name" value="HisKA_3"/>
    <property type="match status" value="1"/>
</dbReference>
<dbReference type="Pfam" id="PF02518">
    <property type="entry name" value="HATPase_c"/>
    <property type="match status" value="1"/>
</dbReference>
<keyword evidence="7" id="KW-0067">ATP-binding</keyword>